<dbReference type="Gene3D" id="1.10.357.10">
    <property type="entry name" value="Tetracycline Repressor, domain 2"/>
    <property type="match status" value="1"/>
</dbReference>
<dbReference type="PANTHER" id="PTHR30055:SF234">
    <property type="entry name" value="HTH-TYPE TRANSCRIPTIONAL REGULATOR BETI"/>
    <property type="match status" value="1"/>
</dbReference>
<reference evidence="6 7" key="1">
    <citation type="submission" date="2024-09" db="EMBL/GenBank/DDBJ databases">
        <authorList>
            <person name="Sun Q."/>
            <person name="Mori K."/>
        </authorList>
    </citation>
    <scope>NUCLEOTIDE SEQUENCE [LARGE SCALE GENOMIC DNA]</scope>
    <source>
        <strain evidence="6 7">TBRC 1432</strain>
    </source>
</reference>
<comment type="caution">
    <text evidence="6">The sequence shown here is derived from an EMBL/GenBank/DDBJ whole genome shotgun (WGS) entry which is preliminary data.</text>
</comment>
<dbReference type="EMBL" id="JBHLUD010000005">
    <property type="protein sequence ID" value="MFC0543454.1"/>
    <property type="molecule type" value="Genomic_DNA"/>
</dbReference>
<evidence type="ECO:0000256" key="2">
    <source>
        <dbReference type="ARBA" id="ARBA00023125"/>
    </source>
</evidence>
<dbReference type="SUPFAM" id="SSF46689">
    <property type="entry name" value="Homeodomain-like"/>
    <property type="match status" value="1"/>
</dbReference>
<protein>
    <submittedName>
        <fullName evidence="6">TetR/AcrR family transcriptional regulator</fullName>
    </submittedName>
</protein>
<dbReference type="InterPro" id="IPR050109">
    <property type="entry name" value="HTH-type_TetR-like_transc_reg"/>
</dbReference>
<dbReference type="Gene3D" id="1.10.10.60">
    <property type="entry name" value="Homeodomain-like"/>
    <property type="match status" value="1"/>
</dbReference>
<keyword evidence="7" id="KW-1185">Reference proteome</keyword>
<dbReference type="InterPro" id="IPR036271">
    <property type="entry name" value="Tet_transcr_reg_TetR-rel_C_sf"/>
</dbReference>
<dbReference type="InterPro" id="IPR009057">
    <property type="entry name" value="Homeodomain-like_sf"/>
</dbReference>
<keyword evidence="1" id="KW-0805">Transcription regulation</keyword>
<name>A0ABV6MT33_9PSEU</name>
<evidence type="ECO:0000259" key="5">
    <source>
        <dbReference type="PROSITE" id="PS50977"/>
    </source>
</evidence>
<gene>
    <name evidence="6" type="ORF">ACFFH7_18280</name>
</gene>
<evidence type="ECO:0000256" key="1">
    <source>
        <dbReference type="ARBA" id="ARBA00023015"/>
    </source>
</evidence>
<evidence type="ECO:0000313" key="6">
    <source>
        <dbReference type="EMBL" id="MFC0543454.1"/>
    </source>
</evidence>
<keyword evidence="2 4" id="KW-0238">DNA-binding</keyword>
<dbReference type="Pfam" id="PF00440">
    <property type="entry name" value="TetR_N"/>
    <property type="match status" value="1"/>
</dbReference>
<evidence type="ECO:0000256" key="3">
    <source>
        <dbReference type="ARBA" id="ARBA00023163"/>
    </source>
</evidence>
<sequence length="206" mass="22620">MRSNGRTFADNARRKQITLAAIEVIAEIGYAQASIRKIAERVGVAMSVVLYHFANKDDLVREIVHHSFREALDAIVPALEMERTAGGKLRAYIVANADFMLSHRTQYSAVFDIGMSYRTAGGDRMNAIALDPELVADIAKLDLATILREGQESGEFRDFDVAHMASAINGAVRNGPLLELALNPNYDMDGYAGELVTTFDLATRRG</sequence>
<dbReference type="Proteomes" id="UP001589810">
    <property type="component" value="Unassembled WGS sequence"/>
</dbReference>
<organism evidence="6 7">
    <name type="scientific">Kutzneria chonburiensis</name>
    <dbReference type="NCBI Taxonomy" id="1483604"/>
    <lineage>
        <taxon>Bacteria</taxon>
        <taxon>Bacillati</taxon>
        <taxon>Actinomycetota</taxon>
        <taxon>Actinomycetes</taxon>
        <taxon>Pseudonocardiales</taxon>
        <taxon>Pseudonocardiaceae</taxon>
        <taxon>Kutzneria</taxon>
    </lineage>
</organism>
<dbReference type="InterPro" id="IPR001647">
    <property type="entry name" value="HTH_TetR"/>
</dbReference>
<dbReference type="PRINTS" id="PR00455">
    <property type="entry name" value="HTHTETR"/>
</dbReference>
<proteinExistence type="predicted"/>
<accession>A0ABV6MT33</accession>
<dbReference type="SUPFAM" id="SSF48498">
    <property type="entry name" value="Tetracyclin repressor-like, C-terminal domain"/>
    <property type="match status" value="1"/>
</dbReference>
<feature type="domain" description="HTH tetR-type" evidence="5">
    <location>
        <begin position="11"/>
        <end position="71"/>
    </location>
</feature>
<dbReference type="RefSeq" id="WP_273940666.1">
    <property type="nucleotide sequence ID" value="NZ_CP097263.1"/>
</dbReference>
<keyword evidence="3" id="KW-0804">Transcription</keyword>
<dbReference type="PROSITE" id="PS50977">
    <property type="entry name" value="HTH_TETR_2"/>
    <property type="match status" value="1"/>
</dbReference>
<feature type="DNA-binding region" description="H-T-H motif" evidence="4">
    <location>
        <begin position="34"/>
        <end position="53"/>
    </location>
</feature>
<evidence type="ECO:0000313" key="7">
    <source>
        <dbReference type="Proteomes" id="UP001589810"/>
    </source>
</evidence>
<dbReference type="PANTHER" id="PTHR30055">
    <property type="entry name" value="HTH-TYPE TRANSCRIPTIONAL REGULATOR RUTR"/>
    <property type="match status" value="1"/>
</dbReference>
<evidence type="ECO:0000256" key="4">
    <source>
        <dbReference type="PROSITE-ProRule" id="PRU00335"/>
    </source>
</evidence>